<organism evidence="2">
    <name type="scientific">marine metagenome</name>
    <dbReference type="NCBI Taxonomy" id="408172"/>
    <lineage>
        <taxon>unclassified sequences</taxon>
        <taxon>metagenomes</taxon>
        <taxon>ecological metagenomes</taxon>
    </lineage>
</organism>
<accession>A0A382ABD0</accession>
<evidence type="ECO:0000256" key="1">
    <source>
        <dbReference type="SAM" id="MobiDB-lite"/>
    </source>
</evidence>
<feature type="compositionally biased region" description="Polar residues" evidence="1">
    <location>
        <begin position="30"/>
        <end position="44"/>
    </location>
</feature>
<feature type="region of interest" description="Disordered" evidence="1">
    <location>
        <begin position="1"/>
        <end position="44"/>
    </location>
</feature>
<proteinExistence type="predicted"/>
<reference evidence="2" key="1">
    <citation type="submission" date="2018-05" db="EMBL/GenBank/DDBJ databases">
        <authorList>
            <person name="Lanie J.A."/>
            <person name="Ng W.-L."/>
            <person name="Kazmierczak K.M."/>
            <person name="Andrzejewski T.M."/>
            <person name="Davidsen T.M."/>
            <person name="Wayne K.J."/>
            <person name="Tettelin H."/>
            <person name="Glass J.I."/>
            <person name="Rusch D."/>
            <person name="Podicherti R."/>
            <person name="Tsui H.-C.T."/>
            <person name="Winkler M.E."/>
        </authorList>
    </citation>
    <scope>NUCLEOTIDE SEQUENCE</scope>
</reference>
<dbReference type="EMBL" id="UINC01024595">
    <property type="protein sequence ID" value="SVA98541.1"/>
    <property type="molecule type" value="Genomic_DNA"/>
</dbReference>
<gene>
    <name evidence="2" type="ORF">METZ01_LOCUS151395</name>
</gene>
<sequence>MAQSGVPRQRDEATRVSRNPRRCPPYPPATGSTPHPATGSLNRG</sequence>
<name>A0A382ABD0_9ZZZZ</name>
<dbReference type="AlphaFoldDB" id="A0A382ABD0"/>
<evidence type="ECO:0000313" key="2">
    <source>
        <dbReference type="EMBL" id="SVA98541.1"/>
    </source>
</evidence>
<protein>
    <submittedName>
        <fullName evidence="2">Uncharacterized protein</fullName>
    </submittedName>
</protein>